<organism evidence="2 3">
    <name type="scientific">Anaeramoeba flamelloides</name>
    <dbReference type="NCBI Taxonomy" id="1746091"/>
    <lineage>
        <taxon>Eukaryota</taxon>
        <taxon>Metamonada</taxon>
        <taxon>Anaeramoebidae</taxon>
        <taxon>Anaeramoeba</taxon>
    </lineage>
</organism>
<dbReference type="EMBL" id="JAOAOG010000256">
    <property type="protein sequence ID" value="KAJ6235746.1"/>
    <property type="molecule type" value="Genomic_DNA"/>
</dbReference>
<reference evidence="2" key="1">
    <citation type="submission" date="2022-08" db="EMBL/GenBank/DDBJ databases">
        <title>Novel sulfate-reducing endosymbionts in the free-living metamonad Anaeramoeba.</title>
        <authorList>
            <person name="Jerlstrom-Hultqvist J."/>
            <person name="Cepicka I."/>
            <person name="Gallot-Lavallee L."/>
            <person name="Salas-Leiva D."/>
            <person name="Curtis B.A."/>
            <person name="Zahonova K."/>
            <person name="Pipaliya S."/>
            <person name="Dacks J."/>
            <person name="Roger A.J."/>
        </authorList>
    </citation>
    <scope>NUCLEOTIDE SEQUENCE</scope>
    <source>
        <strain evidence="2">Schooner1</strain>
    </source>
</reference>
<evidence type="ECO:0000313" key="2">
    <source>
        <dbReference type="EMBL" id="KAJ6235746.1"/>
    </source>
</evidence>
<gene>
    <name evidence="2" type="ORF">M0813_28579</name>
</gene>
<keyword evidence="3" id="KW-1185">Reference proteome</keyword>
<protein>
    <submittedName>
        <fullName evidence="2">Uncharacterized protein</fullName>
    </submittedName>
</protein>
<evidence type="ECO:0000256" key="1">
    <source>
        <dbReference type="SAM" id="MobiDB-lite"/>
    </source>
</evidence>
<sequence>MSRKRRLSMFESFQPEINSNTVESPSKSSTTIDLLNGSKKKKTNSKTADHIQEASNLVKSLLSTSNVLKKKRINQQSQNKNKQIKKEKKALKNNKSEGKLQQQLSLFKNNKENQNKTRTQKDQQPEKEKKKEFENVCNNKEKVKVKGQDNNKKHKVQQLKKIEKKILFYEKKKLKWKKKKLFLLKQLNQSEKNSKTLK</sequence>
<name>A0ABQ8XT10_9EUKA</name>
<proteinExistence type="predicted"/>
<accession>A0ABQ8XT10</accession>
<feature type="compositionally biased region" description="Polar residues" evidence="1">
    <location>
        <begin position="99"/>
        <end position="108"/>
    </location>
</feature>
<evidence type="ECO:0000313" key="3">
    <source>
        <dbReference type="Proteomes" id="UP001150062"/>
    </source>
</evidence>
<feature type="compositionally biased region" description="Basic residues" evidence="1">
    <location>
        <begin position="82"/>
        <end position="92"/>
    </location>
</feature>
<comment type="caution">
    <text evidence="2">The sequence shown here is derived from an EMBL/GenBank/DDBJ whole genome shotgun (WGS) entry which is preliminary data.</text>
</comment>
<feature type="region of interest" description="Disordered" evidence="1">
    <location>
        <begin position="1"/>
        <end position="50"/>
    </location>
</feature>
<feature type="compositionally biased region" description="Polar residues" evidence="1">
    <location>
        <begin position="15"/>
        <end position="33"/>
    </location>
</feature>
<feature type="compositionally biased region" description="Basic and acidic residues" evidence="1">
    <location>
        <begin position="109"/>
        <end position="135"/>
    </location>
</feature>
<feature type="region of interest" description="Disordered" evidence="1">
    <location>
        <begin position="68"/>
        <end position="135"/>
    </location>
</feature>
<dbReference type="Proteomes" id="UP001150062">
    <property type="component" value="Unassembled WGS sequence"/>
</dbReference>